<comment type="caution">
    <text evidence="2">The sequence shown here is derived from an EMBL/GenBank/DDBJ whole genome shotgun (WGS) entry which is preliminary data.</text>
</comment>
<keyword evidence="3" id="KW-1185">Reference proteome</keyword>
<dbReference type="Proteomes" id="UP001165685">
    <property type="component" value="Unassembled WGS sequence"/>
</dbReference>
<keyword evidence="1" id="KW-0812">Transmembrane</keyword>
<feature type="transmembrane region" description="Helical" evidence="1">
    <location>
        <begin position="209"/>
        <end position="232"/>
    </location>
</feature>
<evidence type="ECO:0000256" key="1">
    <source>
        <dbReference type="SAM" id="Phobius"/>
    </source>
</evidence>
<keyword evidence="1" id="KW-1133">Transmembrane helix</keyword>
<protein>
    <recommendedName>
        <fullName evidence="4">ABC transporter permease</fullName>
    </recommendedName>
</protein>
<sequence length="531" mass="56483">MRARAVAALTRLEFWRMLRNPVLLVAVGYGAWEQWSSQTTAVMMDWGAVVDSMIDNAPYAAAGAFLAAFFPGSRERRYGADSALPLSPRLRLAALLAAAVAVGALALVPTGVLAARPWSEAEIAGVLDPAALAIPPGVGAAAAAGGVAVGMWFPSWALPALLIAVVPVYRLTWALAIELPAVPGRTMVEGVFLVGWEMLMPTGSYSPGLWSMVPGHLGFLALLASVGCGLALIRAERRRSRARLAAVAATALFTTGALGTYTLIERMETRVRDTLLGGEWTAAVGPVPDRVCEELILEYCGYATYESWFPVWQRAAEPVAAALPERVRADLPTVQQSTYAGETTVGHDAQMLENGVAYTPAAWETDAEWARTGLAEAIALAAVGAPERLQREECTLDGQARHPVALWLIVQGADDEKASLEEYLSLSLTRPSARDVATALALLERPDGAVSEALARNWEELVDPATPVERAGALLGVEVAPRHMAEASDMAGRSWFAFEEGGEADAWVMTEAVPESGSELEVELIRPASCT</sequence>
<feature type="transmembrane region" description="Helical" evidence="1">
    <location>
        <begin position="160"/>
        <end position="177"/>
    </location>
</feature>
<organism evidence="2 3">
    <name type="scientific">Nocardiopsis suaedae</name>
    <dbReference type="NCBI Taxonomy" id="3018444"/>
    <lineage>
        <taxon>Bacteria</taxon>
        <taxon>Bacillati</taxon>
        <taxon>Actinomycetota</taxon>
        <taxon>Actinomycetes</taxon>
        <taxon>Streptosporangiales</taxon>
        <taxon>Nocardiopsidaceae</taxon>
        <taxon>Nocardiopsis</taxon>
    </lineage>
</organism>
<evidence type="ECO:0000313" key="3">
    <source>
        <dbReference type="Proteomes" id="UP001165685"/>
    </source>
</evidence>
<reference evidence="2" key="1">
    <citation type="submission" date="2023-01" db="EMBL/GenBank/DDBJ databases">
        <title>Draft genome sequence of Nocardiopsis sp. LSu2-4 isolated from halophytes.</title>
        <authorList>
            <person name="Duangmal K."/>
            <person name="Chantavorakit T."/>
        </authorList>
    </citation>
    <scope>NUCLEOTIDE SEQUENCE</scope>
    <source>
        <strain evidence="2">LSu2-4</strain>
    </source>
</reference>
<feature type="transmembrane region" description="Helical" evidence="1">
    <location>
        <begin position="132"/>
        <end position="153"/>
    </location>
</feature>
<name>A0ABT4TS83_9ACTN</name>
<dbReference type="EMBL" id="JAQFWP010000047">
    <property type="protein sequence ID" value="MDA2807124.1"/>
    <property type="molecule type" value="Genomic_DNA"/>
</dbReference>
<keyword evidence="1" id="KW-0472">Membrane</keyword>
<evidence type="ECO:0008006" key="4">
    <source>
        <dbReference type="Google" id="ProtNLM"/>
    </source>
</evidence>
<proteinExistence type="predicted"/>
<evidence type="ECO:0000313" key="2">
    <source>
        <dbReference type="EMBL" id="MDA2807124.1"/>
    </source>
</evidence>
<dbReference type="RefSeq" id="WP_270679753.1">
    <property type="nucleotide sequence ID" value="NZ_JAQFWP010000047.1"/>
</dbReference>
<feature type="transmembrane region" description="Helical" evidence="1">
    <location>
        <begin position="244"/>
        <end position="264"/>
    </location>
</feature>
<accession>A0ABT4TS83</accession>
<gene>
    <name evidence="2" type="ORF">O4U47_21645</name>
</gene>
<feature type="transmembrane region" description="Helical" evidence="1">
    <location>
        <begin position="92"/>
        <end position="112"/>
    </location>
</feature>